<evidence type="ECO:0000313" key="1">
    <source>
        <dbReference type="EMBL" id="QSS51623.1"/>
    </source>
</evidence>
<dbReference type="Proteomes" id="UP000663419">
    <property type="component" value="Chromosome 2"/>
</dbReference>
<dbReference type="AlphaFoldDB" id="A0A8A1LG59"/>
<dbReference type="VEuPathDB" id="FungiDB:I7I53_06990"/>
<protein>
    <submittedName>
        <fullName evidence="1">Uncharacterized protein</fullName>
    </submittedName>
</protein>
<sequence length="96" mass="10756">MTKTHLSRVEGNSPFISTTLLPCVQNAANFPPYLLSILFVFEKSSQSLFQADISDVEECPSFLDFGRIKIPRHKWTDIGLTDYSIFPTVMSPASTL</sequence>
<accession>A0A8A1LG59</accession>
<proteinExistence type="predicted"/>
<reference evidence="1" key="1">
    <citation type="submission" date="2021-01" db="EMBL/GenBank/DDBJ databases">
        <title>Chromosome-level genome assembly of a human fungal pathogen reveals clustering of transcriptionally co-regulated genes.</title>
        <authorList>
            <person name="Voorhies M."/>
            <person name="Cohen S."/>
            <person name="Shea T.P."/>
            <person name="Petrus S."/>
            <person name="Munoz J.F."/>
            <person name="Poplawski S."/>
            <person name="Goldman W.E."/>
            <person name="Michael T."/>
            <person name="Cuomo C.A."/>
            <person name="Sil A."/>
            <person name="Beyhan S."/>
        </authorList>
    </citation>
    <scope>NUCLEOTIDE SEQUENCE</scope>
    <source>
        <strain evidence="1">H88</strain>
    </source>
</reference>
<gene>
    <name evidence="1" type="ORF">I7I53_06990</name>
</gene>
<evidence type="ECO:0000313" key="2">
    <source>
        <dbReference type="Proteomes" id="UP000663419"/>
    </source>
</evidence>
<dbReference type="EMBL" id="CP069103">
    <property type="protein sequence ID" value="QSS51623.1"/>
    <property type="molecule type" value="Genomic_DNA"/>
</dbReference>
<organism evidence="1 2">
    <name type="scientific">Ajellomyces capsulatus (strain H88)</name>
    <name type="common">Darling's disease fungus</name>
    <name type="synonym">Histoplasma capsulatum</name>
    <dbReference type="NCBI Taxonomy" id="544711"/>
    <lineage>
        <taxon>Eukaryota</taxon>
        <taxon>Fungi</taxon>
        <taxon>Dikarya</taxon>
        <taxon>Ascomycota</taxon>
        <taxon>Pezizomycotina</taxon>
        <taxon>Eurotiomycetes</taxon>
        <taxon>Eurotiomycetidae</taxon>
        <taxon>Onygenales</taxon>
        <taxon>Ajellomycetaceae</taxon>
        <taxon>Histoplasma</taxon>
    </lineage>
</organism>
<name>A0A8A1LG59_AJEC8</name>